<dbReference type="FunCoup" id="A0A6J2WIF7">
    <property type="interactions" value="318"/>
</dbReference>
<dbReference type="GeneID" id="115825686"/>
<keyword evidence="5" id="KW-0812">Transmembrane</keyword>
<dbReference type="PRINTS" id="PR00109">
    <property type="entry name" value="TYRKINASE"/>
</dbReference>
<feature type="transmembrane region" description="Helical" evidence="5">
    <location>
        <begin position="25"/>
        <end position="46"/>
    </location>
</feature>
<evidence type="ECO:0000313" key="8">
    <source>
        <dbReference type="RefSeq" id="XP_030645335.1"/>
    </source>
</evidence>
<dbReference type="SUPFAM" id="SSF56112">
    <property type="entry name" value="Protein kinase-like (PK-like)"/>
    <property type="match status" value="1"/>
</dbReference>
<evidence type="ECO:0000256" key="1">
    <source>
        <dbReference type="ARBA" id="ARBA00004308"/>
    </source>
</evidence>
<dbReference type="Proteomes" id="UP000504632">
    <property type="component" value="Chromosome 12"/>
</dbReference>
<dbReference type="InterPro" id="IPR000719">
    <property type="entry name" value="Prot_kinase_dom"/>
</dbReference>
<feature type="region of interest" description="Disordered" evidence="4">
    <location>
        <begin position="59"/>
        <end position="121"/>
    </location>
</feature>
<keyword evidence="5" id="KW-1133">Transmembrane helix</keyword>
<dbReference type="Gene3D" id="1.10.510.10">
    <property type="entry name" value="Transferase(Phosphotransferase) domain 1"/>
    <property type="match status" value="1"/>
</dbReference>
<dbReference type="GO" id="GO:0043235">
    <property type="term" value="C:receptor complex"/>
    <property type="evidence" value="ECO:0007669"/>
    <property type="project" value="TreeGrafter"/>
</dbReference>
<evidence type="ECO:0000256" key="5">
    <source>
        <dbReference type="SAM" id="Phobius"/>
    </source>
</evidence>
<evidence type="ECO:0000259" key="6">
    <source>
        <dbReference type="PROSITE" id="PS50011"/>
    </source>
</evidence>
<dbReference type="Pfam" id="PF07714">
    <property type="entry name" value="PK_Tyr_Ser-Thr"/>
    <property type="match status" value="1"/>
</dbReference>
<dbReference type="RefSeq" id="XP_030645335.1">
    <property type="nucleotide sequence ID" value="XM_030789475.1"/>
</dbReference>
<sequence length="459" mass="51971">MASYSDNLCAANDTLCLVREYQLDIIVVPALLLSISLILLLIVFILRCCAAKSSNSDSAQTKHVTHHHHSAHRHQHRDTHQHRHRDSHHHTHQQHHNHRRNHTHRQHLRGIDAPPELNPMEGEVLPMTVQTHARNTKPTPPQSGPTEWHSTSFRLVTPLPLSFSVRPEGSISLHRASVDRRAVILRVLKETADADERQSFINFGNFLSELGPHPFLPALVGVVSRRTPLTIVMEELGHGDLLGFLWRCREDHPTAGRPCDLTEKRIFTMAGQVASALEYLHRKNCIHGNIGARSVLVGRDLTVKLWGLGPAFRRRLEVGTPGELEDMELRKWQAPEVLAHRPHSHSSDVWSFGILLYEMATLGDPPFPRIMASELLQYLQRGKTVKRPVNCSNTLYSLIKACCQWVPQDRPPLAELIQKLQSGERSANDSTVLRVPEPLDIEKYMREAGYGEAFNYAVL</sequence>
<keyword evidence="8" id="KW-0418">Kinase</keyword>
<keyword evidence="8" id="KW-0808">Transferase</keyword>
<dbReference type="InParanoid" id="A0A6J2WIF7"/>
<protein>
    <submittedName>
        <fullName evidence="8">Tyrosine-protein kinase STYK1</fullName>
    </submittedName>
</protein>
<dbReference type="PROSITE" id="PS50011">
    <property type="entry name" value="PROTEIN_KINASE_DOM"/>
    <property type="match status" value="1"/>
</dbReference>
<evidence type="ECO:0000256" key="2">
    <source>
        <dbReference type="ARBA" id="ARBA00022741"/>
    </source>
</evidence>
<dbReference type="GO" id="GO:0012505">
    <property type="term" value="C:endomembrane system"/>
    <property type="evidence" value="ECO:0007669"/>
    <property type="project" value="UniProtKB-SubCell"/>
</dbReference>
<feature type="compositionally biased region" description="Basic residues" evidence="4">
    <location>
        <begin position="63"/>
        <end position="108"/>
    </location>
</feature>
<dbReference type="PANTHER" id="PTHR24416:SF631">
    <property type="entry name" value="SERINE_THREONINE_TYROSINE KINASE 1"/>
    <property type="match status" value="1"/>
</dbReference>
<name>A0A6J2WIF7_CHACN</name>
<keyword evidence="3" id="KW-0067">ATP-binding</keyword>
<organism evidence="7 8">
    <name type="scientific">Chanos chanos</name>
    <name type="common">Milkfish</name>
    <name type="synonym">Mugil chanos</name>
    <dbReference type="NCBI Taxonomy" id="29144"/>
    <lineage>
        <taxon>Eukaryota</taxon>
        <taxon>Metazoa</taxon>
        <taxon>Chordata</taxon>
        <taxon>Craniata</taxon>
        <taxon>Vertebrata</taxon>
        <taxon>Euteleostomi</taxon>
        <taxon>Actinopterygii</taxon>
        <taxon>Neopterygii</taxon>
        <taxon>Teleostei</taxon>
        <taxon>Ostariophysi</taxon>
        <taxon>Gonorynchiformes</taxon>
        <taxon>Chanidae</taxon>
        <taxon>Chanos</taxon>
    </lineage>
</organism>
<accession>A0A6J2WIF7</accession>
<keyword evidence="5" id="KW-0472">Membrane</keyword>
<dbReference type="AlphaFoldDB" id="A0A6J2WIF7"/>
<dbReference type="GO" id="GO:0005886">
    <property type="term" value="C:plasma membrane"/>
    <property type="evidence" value="ECO:0007669"/>
    <property type="project" value="TreeGrafter"/>
</dbReference>
<dbReference type="OrthoDB" id="4062651at2759"/>
<dbReference type="InterPro" id="IPR011009">
    <property type="entry name" value="Kinase-like_dom_sf"/>
</dbReference>
<feature type="domain" description="Protein kinase" evidence="6">
    <location>
        <begin position="160"/>
        <end position="432"/>
    </location>
</feature>
<keyword evidence="7" id="KW-1185">Reference proteome</keyword>
<dbReference type="InterPro" id="IPR001245">
    <property type="entry name" value="Ser-Thr/Tyr_kinase_cat_dom"/>
</dbReference>
<dbReference type="InterPro" id="IPR050122">
    <property type="entry name" value="RTK"/>
</dbReference>
<keyword evidence="2" id="KW-0547">Nucleotide-binding</keyword>
<evidence type="ECO:0000313" key="7">
    <source>
        <dbReference type="Proteomes" id="UP000504632"/>
    </source>
</evidence>
<reference evidence="8" key="1">
    <citation type="submission" date="2025-08" db="UniProtKB">
        <authorList>
            <consortium name="RefSeq"/>
        </authorList>
    </citation>
    <scope>IDENTIFICATION</scope>
</reference>
<gene>
    <name evidence="8" type="primary">styk1a</name>
</gene>
<dbReference type="CTD" id="101886109"/>
<comment type="subcellular location">
    <subcellularLocation>
        <location evidence="1">Endomembrane system</location>
    </subcellularLocation>
</comment>
<dbReference type="GO" id="GO:0004714">
    <property type="term" value="F:transmembrane receptor protein tyrosine kinase activity"/>
    <property type="evidence" value="ECO:0007669"/>
    <property type="project" value="TreeGrafter"/>
</dbReference>
<dbReference type="GO" id="GO:0005524">
    <property type="term" value="F:ATP binding"/>
    <property type="evidence" value="ECO:0007669"/>
    <property type="project" value="UniProtKB-KW"/>
</dbReference>
<dbReference type="GO" id="GO:0007169">
    <property type="term" value="P:cell surface receptor protein tyrosine kinase signaling pathway"/>
    <property type="evidence" value="ECO:0007669"/>
    <property type="project" value="TreeGrafter"/>
</dbReference>
<proteinExistence type="predicted"/>
<evidence type="ECO:0000256" key="3">
    <source>
        <dbReference type="ARBA" id="ARBA00022840"/>
    </source>
</evidence>
<dbReference type="PANTHER" id="PTHR24416">
    <property type="entry name" value="TYROSINE-PROTEIN KINASE RECEPTOR"/>
    <property type="match status" value="1"/>
</dbReference>
<evidence type="ECO:0000256" key="4">
    <source>
        <dbReference type="SAM" id="MobiDB-lite"/>
    </source>
</evidence>